<feature type="region of interest" description="Disordered" evidence="1">
    <location>
        <begin position="142"/>
        <end position="168"/>
    </location>
</feature>
<dbReference type="AlphaFoldDB" id="A0A078ACA7"/>
<feature type="region of interest" description="Disordered" evidence="1">
    <location>
        <begin position="245"/>
        <end position="294"/>
    </location>
</feature>
<evidence type="ECO:0000313" key="3">
    <source>
        <dbReference type="Proteomes" id="UP000039865"/>
    </source>
</evidence>
<protein>
    <submittedName>
        <fullName evidence="2">Uncharacterized protein</fullName>
    </submittedName>
</protein>
<dbReference type="Proteomes" id="UP000039865">
    <property type="component" value="Unassembled WGS sequence"/>
</dbReference>
<keyword evidence="3" id="KW-1185">Reference proteome</keyword>
<sequence length="304" mass="35734">MDIDRNRKTLKIAPNKQIGTANHKFSLGDAAMINEDQAQELIKADEEIDATFLNLVNRIQFYNQKSEDLIESIFELEEQARKAKNPNQYLLSRINSQKKQKQLIDRQIQNLELYMSEMISGSAKFKEQRDQLLGNYFKNKASQSNQDFPSDMITPQPQNNDDEEQEEKEEIQQQLEEIDQKLKEIEEFMNRDYGIDEECLLMYEPLFDQYDLEIVNAPLIEYTQNDLPSYYPENGIWFNNEDVSMNRQTQGGSEPTAQELEELEKLEQEDFDKKRRDRKGTTTDKKNPVTSSVGQKFLNLFKKK</sequence>
<organism evidence="2 3">
    <name type="scientific">Stylonychia lemnae</name>
    <name type="common">Ciliate</name>
    <dbReference type="NCBI Taxonomy" id="5949"/>
    <lineage>
        <taxon>Eukaryota</taxon>
        <taxon>Sar</taxon>
        <taxon>Alveolata</taxon>
        <taxon>Ciliophora</taxon>
        <taxon>Intramacronucleata</taxon>
        <taxon>Spirotrichea</taxon>
        <taxon>Stichotrichia</taxon>
        <taxon>Sporadotrichida</taxon>
        <taxon>Oxytrichidae</taxon>
        <taxon>Stylonychinae</taxon>
        <taxon>Stylonychia</taxon>
    </lineage>
</organism>
<reference evidence="2 3" key="1">
    <citation type="submission" date="2014-06" db="EMBL/GenBank/DDBJ databases">
        <authorList>
            <person name="Swart Estienne"/>
        </authorList>
    </citation>
    <scope>NUCLEOTIDE SEQUENCE [LARGE SCALE GENOMIC DNA]</scope>
    <source>
        <strain evidence="2 3">130c</strain>
    </source>
</reference>
<feature type="compositionally biased region" description="Basic and acidic residues" evidence="1">
    <location>
        <begin position="263"/>
        <end position="287"/>
    </location>
</feature>
<dbReference type="InParanoid" id="A0A078ACA7"/>
<proteinExistence type="predicted"/>
<dbReference type="OrthoDB" id="10626947at2759"/>
<gene>
    <name evidence="2" type="primary">Contig11735.g12549</name>
    <name evidence="2" type="ORF">STYLEM_7425</name>
</gene>
<name>A0A078ACA7_STYLE</name>
<evidence type="ECO:0000313" key="2">
    <source>
        <dbReference type="EMBL" id="CDW78448.1"/>
    </source>
</evidence>
<feature type="compositionally biased region" description="Polar residues" evidence="1">
    <location>
        <begin position="245"/>
        <end position="256"/>
    </location>
</feature>
<accession>A0A078ACA7</accession>
<evidence type="ECO:0000256" key="1">
    <source>
        <dbReference type="SAM" id="MobiDB-lite"/>
    </source>
</evidence>
<dbReference type="EMBL" id="CCKQ01007101">
    <property type="protein sequence ID" value="CDW78448.1"/>
    <property type="molecule type" value="Genomic_DNA"/>
</dbReference>